<proteinExistence type="predicted"/>
<name>A0ABS5VW78_9BACT</name>
<accession>A0ABS5VW78</accession>
<reference evidence="1 2" key="1">
    <citation type="submission" date="2021-05" db="EMBL/GenBank/DDBJ databases">
        <title>A Polyphasic approach of four new species of the genus Ohtaekwangia: Ohtaekwangia histidinii sp. nov., Ohtaekwangia cretensis sp. nov., Ohtaekwangia indiensis sp. nov., Ohtaekwangia reichenbachii sp. nov. from diverse environment.</title>
        <authorList>
            <person name="Octaviana S."/>
        </authorList>
    </citation>
    <scope>NUCLEOTIDE SEQUENCE [LARGE SCALE GENOMIC DNA]</scope>
    <source>
        <strain evidence="1 2">PWU20</strain>
    </source>
</reference>
<dbReference type="EMBL" id="JAHESD010000052">
    <property type="protein sequence ID" value="MBT1705308.1"/>
    <property type="molecule type" value="Genomic_DNA"/>
</dbReference>
<gene>
    <name evidence="1" type="ORF">KK060_18600</name>
</gene>
<organism evidence="1 2">
    <name type="scientific">Chryseosolibacter indicus</name>
    <dbReference type="NCBI Taxonomy" id="2782351"/>
    <lineage>
        <taxon>Bacteria</taxon>
        <taxon>Pseudomonadati</taxon>
        <taxon>Bacteroidota</taxon>
        <taxon>Cytophagia</taxon>
        <taxon>Cytophagales</taxon>
        <taxon>Chryseotaleaceae</taxon>
        <taxon>Chryseosolibacter</taxon>
    </lineage>
</organism>
<evidence type="ECO:0000313" key="2">
    <source>
        <dbReference type="Proteomes" id="UP000772618"/>
    </source>
</evidence>
<keyword evidence="2" id="KW-1185">Reference proteome</keyword>
<comment type="caution">
    <text evidence="1">The sequence shown here is derived from an EMBL/GenBank/DDBJ whole genome shotgun (WGS) entry which is preliminary data.</text>
</comment>
<evidence type="ECO:0000313" key="1">
    <source>
        <dbReference type="EMBL" id="MBT1705308.1"/>
    </source>
</evidence>
<dbReference type="Proteomes" id="UP000772618">
    <property type="component" value="Unassembled WGS sequence"/>
</dbReference>
<protein>
    <submittedName>
        <fullName evidence="1">Uncharacterized protein</fullName>
    </submittedName>
</protein>
<sequence>MKIKIYIILILACVHFGLISVKAFRNQFAWAEWLAKHETLSKVVEYYSQVTVMQADYSFFSPNIASDLKIEVIVEDENGKHPVNLFDVSNPEVNTRFQCSIIGFQNVSIAQELIARSWAARAYEKYPSAKFIGVRGATYQLPTQREYSSGKLPSYKRMFEITFSTSHGRM</sequence>
<dbReference type="RefSeq" id="WP_254155261.1">
    <property type="nucleotide sequence ID" value="NZ_JAHESD010000052.1"/>
</dbReference>